<feature type="region of interest" description="Disordered" evidence="1">
    <location>
        <begin position="220"/>
        <end position="262"/>
    </location>
</feature>
<keyword evidence="3" id="KW-1185">Reference proteome</keyword>
<sequence>MPSTALPPRDLRTLIAEISLGAGTPGSPTRAASIPIAADTPDDSDASGTDSDYTPFAHVQLDATLLDAFAAAVRAVAAGEGEVSRATRGADVRPFGRVRRCHTHKIYREDTDSEDETPEAVPAPTRAPATNASVAPPPNVPESATQGSPIAPVTLAPTLAPVAVAPDPVPPTPVASSAVANAAATAPSAPATPVAISPAPAPRAAASAPVPSLAPVAAPAAVTPSTSPSRPTVPVPAASTPAPAPTSHLSPPRVRPRRPVPPEVDLSTLCNLLAATATILTALHMVDTTPPHPSVYRHALARLPAWSMLAVAAYSLCLQAWRVARAPGMRARMPGVLFVLVAAGLWYERPDAQPRLPPFDTRARYGPEEYSPWARVVDLAHGYVTS</sequence>
<proteinExistence type="predicted"/>
<reference evidence="2 3" key="1">
    <citation type="submission" date="2015-03" db="EMBL/GenBank/DDBJ databases">
        <title>Genomics and transcriptomics of the oil-accumulating basidiomycete yeast T. oleaginosus allow insights into substrate utilization and the diverse evolutionary trajectories of mating systems in fungi.</title>
        <authorList>
            <consortium name="DOE Joint Genome Institute"/>
            <person name="Kourist R."/>
            <person name="Kracht O."/>
            <person name="Bracharz F."/>
            <person name="Lipzen A."/>
            <person name="Nolan M."/>
            <person name="Ohm R."/>
            <person name="Grigoriev I."/>
            <person name="Sun S."/>
            <person name="Heitman J."/>
            <person name="Bruck T."/>
            <person name="Nowrousian M."/>
        </authorList>
    </citation>
    <scope>NUCLEOTIDE SEQUENCE [LARGE SCALE GENOMIC DNA]</scope>
    <source>
        <strain evidence="2 3">IBC0246</strain>
    </source>
</reference>
<accession>A0A0J1B3C1</accession>
<feature type="compositionally biased region" description="Low complexity" evidence="1">
    <location>
        <begin position="220"/>
        <end position="252"/>
    </location>
</feature>
<protein>
    <submittedName>
        <fullName evidence="2">Uncharacterized protein</fullName>
    </submittedName>
</protein>
<evidence type="ECO:0000256" key="1">
    <source>
        <dbReference type="SAM" id="MobiDB-lite"/>
    </source>
</evidence>
<name>A0A0J1B3C1_9TREE</name>
<dbReference type="EMBL" id="KQ087209">
    <property type="protein sequence ID" value="KLT42119.1"/>
    <property type="molecule type" value="Genomic_DNA"/>
</dbReference>
<evidence type="ECO:0000313" key="3">
    <source>
        <dbReference type="Proteomes" id="UP000053611"/>
    </source>
</evidence>
<gene>
    <name evidence="2" type="ORF">CC85DRAFT_302672</name>
</gene>
<organism evidence="2 3">
    <name type="scientific">Cutaneotrichosporon oleaginosum</name>
    <dbReference type="NCBI Taxonomy" id="879819"/>
    <lineage>
        <taxon>Eukaryota</taxon>
        <taxon>Fungi</taxon>
        <taxon>Dikarya</taxon>
        <taxon>Basidiomycota</taxon>
        <taxon>Agaricomycotina</taxon>
        <taxon>Tremellomycetes</taxon>
        <taxon>Trichosporonales</taxon>
        <taxon>Trichosporonaceae</taxon>
        <taxon>Cutaneotrichosporon</taxon>
    </lineage>
</organism>
<feature type="region of interest" description="Disordered" evidence="1">
    <location>
        <begin position="106"/>
        <end position="149"/>
    </location>
</feature>
<dbReference type="RefSeq" id="XP_018278610.1">
    <property type="nucleotide sequence ID" value="XM_018425403.1"/>
</dbReference>
<dbReference type="Proteomes" id="UP000053611">
    <property type="component" value="Unassembled WGS sequence"/>
</dbReference>
<dbReference type="PRINTS" id="PR01217">
    <property type="entry name" value="PRICHEXTENSN"/>
</dbReference>
<feature type="region of interest" description="Disordered" evidence="1">
    <location>
        <begin position="20"/>
        <end position="51"/>
    </location>
</feature>
<dbReference type="GeneID" id="28986006"/>
<evidence type="ECO:0000313" key="2">
    <source>
        <dbReference type="EMBL" id="KLT42119.1"/>
    </source>
</evidence>
<dbReference type="AlphaFoldDB" id="A0A0J1B3C1"/>
<dbReference type="STRING" id="879819.A0A0J1B3C1"/>